<accession>A0ABV2LPI1</accession>
<comment type="caution">
    <text evidence="1">The sequence shown here is derived from an EMBL/GenBank/DDBJ whole genome shotgun (WGS) entry which is preliminary data.</text>
</comment>
<reference evidence="1 2" key="1">
    <citation type="submission" date="2024-06" db="EMBL/GenBank/DDBJ databases">
        <title>Genomic Encyclopedia of Type Strains, Phase IV (KMG-IV): sequencing the most valuable type-strain genomes for metagenomic binning, comparative biology and taxonomic classification.</title>
        <authorList>
            <person name="Goeker M."/>
        </authorList>
    </citation>
    <scope>NUCLEOTIDE SEQUENCE [LARGE SCALE GENOMIC DNA]</scope>
    <source>
        <strain evidence="1 2">DSM 29388</strain>
    </source>
</reference>
<name>A0ABV2LPI1_9FLAO</name>
<protein>
    <submittedName>
        <fullName evidence="1">Uncharacterized protein</fullName>
    </submittedName>
</protein>
<keyword evidence="2" id="KW-1185">Reference proteome</keyword>
<dbReference type="RefSeq" id="WP_354505408.1">
    <property type="nucleotide sequence ID" value="NZ_JBEPMO010000001.1"/>
</dbReference>
<organism evidence="1 2">
    <name type="scientific">Moheibacter stercoris</name>
    <dbReference type="NCBI Taxonomy" id="1628251"/>
    <lineage>
        <taxon>Bacteria</taxon>
        <taxon>Pseudomonadati</taxon>
        <taxon>Bacteroidota</taxon>
        <taxon>Flavobacteriia</taxon>
        <taxon>Flavobacteriales</taxon>
        <taxon>Weeksellaceae</taxon>
        <taxon>Moheibacter</taxon>
    </lineage>
</organism>
<dbReference type="Proteomes" id="UP001549146">
    <property type="component" value="Unassembled WGS sequence"/>
</dbReference>
<dbReference type="EMBL" id="JBEPMO010000001">
    <property type="protein sequence ID" value="MET3730482.1"/>
    <property type="molecule type" value="Genomic_DNA"/>
</dbReference>
<gene>
    <name evidence="1" type="ORF">ABID46_000034</name>
</gene>
<evidence type="ECO:0000313" key="2">
    <source>
        <dbReference type="Proteomes" id="UP001549146"/>
    </source>
</evidence>
<proteinExistence type="predicted"/>
<evidence type="ECO:0000313" key="1">
    <source>
        <dbReference type="EMBL" id="MET3730482.1"/>
    </source>
</evidence>
<sequence>MPLPELGLSLSITDSEGSPMYAGKGQREHMGETKMFNESYTITITISDEVVGSTTIDLFNDVGKKFSIDLPTYKMKLTDDKTNEESLYTVTRDRLLLKELREKESVGGFSLFGIQFFKKKQYVLPAVTFEPKFEKMETYEVSRYRTLKEDYLSYPLKKVDGETGYLVAGKVPQSLFETEEPNQFFCVLDSQDGKTFIGDILYREKFIKITPKVIVNVLKREKKIKEVELSEKGVTSLIYI</sequence>